<dbReference type="EMBL" id="BAAAFA010000002">
    <property type="protein sequence ID" value="GAA0813200.1"/>
    <property type="molecule type" value="Genomic_DNA"/>
</dbReference>
<accession>A0ABN1L490</accession>
<protein>
    <submittedName>
        <fullName evidence="2">Uncharacterized protein</fullName>
    </submittedName>
</protein>
<reference evidence="2 3" key="1">
    <citation type="journal article" date="2019" name="Int. J. Syst. Evol. Microbiol.">
        <title>The Global Catalogue of Microorganisms (GCM) 10K type strain sequencing project: providing services to taxonomists for standard genome sequencing and annotation.</title>
        <authorList>
            <consortium name="The Broad Institute Genomics Platform"/>
            <consortium name="The Broad Institute Genome Sequencing Center for Infectious Disease"/>
            <person name="Wu L."/>
            <person name="Ma J."/>
        </authorList>
    </citation>
    <scope>NUCLEOTIDE SEQUENCE [LARGE SCALE GENOMIC DNA]</scope>
    <source>
        <strain evidence="2 3">JCM 15608</strain>
    </source>
</reference>
<keyword evidence="1" id="KW-0472">Membrane</keyword>
<evidence type="ECO:0000256" key="1">
    <source>
        <dbReference type="SAM" id="Phobius"/>
    </source>
</evidence>
<keyword evidence="1" id="KW-1133">Transmembrane helix</keyword>
<keyword evidence="1" id="KW-0812">Transmembrane</keyword>
<dbReference type="Proteomes" id="UP001500021">
    <property type="component" value="Unassembled WGS sequence"/>
</dbReference>
<keyword evidence="3" id="KW-1185">Reference proteome</keyword>
<gene>
    <name evidence="2" type="ORF">GCM10009111_08240</name>
</gene>
<evidence type="ECO:0000313" key="3">
    <source>
        <dbReference type="Proteomes" id="UP001500021"/>
    </source>
</evidence>
<sequence>MISATTDFPMFVLYIVVAWNLFWLNCHFLLNFVFNRFKGAYIDREKQTISFTWRVKGNPEKNEFGHATFLLTDIEAFYSKQIKNQQGGSSYTLCLAHKDHYTYSGAFLQINIRDNPHNPNHCQHKWELIQRFADNTLPLPDMPELEAFRHLDPLTVAYDKKHNRPEYHWRKMHVKHQRAIEEALEEMVHNFSFESAIHDPTCAKKELEKPWLIWPIEQKYFDDELAVPLWRKRAGVVFRQLTIGI</sequence>
<proteinExistence type="predicted"/>
<organism evidence="2 3">
    <name type="scientific">Colwellia asteriadis</name>
    <dbReference type="NCBI Taxonomy" id="517723"/>
    <lineage>
        <taxon>Bacteria</taxon>
        <taxon>Pseudomonadati</taxon>
        <taxon>Pseudomonadota</taxon>
        <taxon>Gammaproteobacteria</taxon>
        <taxon>Alteromonadales</taxon>
        <taxon>Colwelliaceae</taxon>
        <taxon>Colwellia</taxon>
    </lineage>
</organism>
<comment type="caution">
    <text evidence="2">The sequence shown here is derived from an EMBL/GenBank/DDBJ whole genome shotgun (WGS) entry which is preliminary data.</text>
</comment>
<evidence type="ECO:0000313" key="2">
    <source>
        <dbReference type="EMBL" id="GAA0813200.1"/>
    </source>
</evidence>
<feature type="transmembrane region" description="Helical" evidence="1">
    <location>
        <begin position="12"/>
        <end position="34"/>
    </location>
</feature>
<name>A0ABN1L490_9GAMM</name>